<sequence length="72" mass="8047">MPNAPIELTSTITCPECDRKTEVEMPTESCQFFWECPVCKTVLRAEEGDCCVFCSYGTVPCPSVQRKDEACC</sequence>
<dbReference type="RefSeq" id="WP_103017588.1">
    <property type="nucleotide sequence ID" value="NZ_JACIFB010000033.1"/>
</dbReference>
<dbReference type="Proteomes" id="UP001155040">
    <property type="component" value="Unassembled WGS sequence"/>
</dbReference>
<organism evidence="1 3">
    <name type="scientific">Salinibacter ruber</name>
    <dbReference type="NCBI Taxonomy" id="146919"/>
    <lineage>
        <taxon>Bacteria</taxon>
        <taxon>Pseudomonadati</taxon>
        <taxon>Rhodothermota</taxon>
        <taxon>Rhodothermia</taxon>
        <taxon>Rhodothermales</taxon>
        <taxon>Salinibacteraceae</taxon>
        <taxon>Salinibacter</taxon>
    </lineage>
</organism>
<evidence type="ECO:0000313" key="3">
    <source>
        <dbReference type="Proteomes" id="UP001155034"/>
    </source>
</evidence>
<proteinExistence type="predicted"/>
<reference evidence="1" key="1">
    <citation type="submission" date="2022-08" db="EMBL/GenBank/DDBJ databases">
        <title>Genomic Encyclopedia of Type Strains, Phase V (KMG-V): Genome sequencing to study the core and pangenomes of soil and plant-associated prokaryotes.</title>
        <authorList>
            <person name="Whitman W."/>
        </authorList>
    </citation>
    <scope>NUCLEOTIDE SEQUENCE</scope>
    <source>
        <strain evidence="1">SP2016B</strain>
        <strain evidence="2">SP3012</strain>
    </source>
</reference>
<dbReference type="NCBIfam" id="NF041374">
    <property type="entry name" value="GDCCVxC"/>
    <property type="match status" value="1"/>
</dbReference>
<accession>A0A9X2U4V0</accession>
<dbReference type="AlphaFoldDB" id="A0A9X2U4V0"/>
<dbReference type="GO" id="GO:0016874">
    <property type="term" value="F:ligase activity"/>
    <property type="evidence" value="ECO:0007669"/>
    <property type="project" value="UniProtKB-KW"/>
</dbReference>
<comment type="caution">
    <text evidence="1">The sequence shown here is derived from an EMBL/GenBank/DDBJ whole genome shotgun (WGS) entry which is preliminary data.</text>
</comment>
<dbReference type="Proteomes" id="UP001155034">
    <property type="component" value="Unassembled WGS sequence"/>
</dbReference>
<evidence type="ECO:0000313" key="2">
    <source>
        <dbReference type="EMBL" id="MCS4038005.1"/>
    </source>
</evidence>
<dbReference type="EMBL" id="JANUBF010000033">
    <property type="protein sequence ID" value="MCS4038005.1"/>
    <property type="molecule type" value="Genomic_DNA"/>
</dbReference>
<gene>
    <name evidence="1" type="ORF">GGP82_003360</name>
    <name evidence="2" type="ORF">GGQ01_003094</name>
</gene>
<name>A0A9X2U4V0_9BACT</name>
<dbReference type="EMBL" id="JANTYZ010000020">
    <property type="protein sequence ID" value="MCS3866777.1"/>
    <property type="molecule type" value="Genomic_DNA"/>
</dbReference>
<evidence type="ECO:0000313" key="1">
    <source>
        <dbReference type="EMBL" id="MCS3866777.1"/>
    </source>
</evidence>
<dbReference type="InterPro" id="IPR047677">
    <property type="entry name" value="GDCCVxC"/>
</dbReference>
<protein>
    <submittedName>
        <fullName evidence="1">NAD-dependent DNA ligase</fullName>
    </submittedName>
</protein>
<keyword evidence="1" id="KW-0436">Ligase</keyword>